<dbReference type="InterPro" id="IPR013785">
    <property type="entry name" value="Aldolase_TIM"/>
</dbReference>
<dbReference type="SUPFAM" id="SSF51395">
    <property type="entry name" value="FMN-linked oxidoreductases"/>
    <property type="match status" value="1"/>
</dbReference>
<dbReference type="FunFam" id="3.20.20.70:FF:000138">
    <property type="entry name" value="NADPH dehydrogenase 1"/>
    <property type="match status" value="1"/>
</dbReference>
<keyword evidence="4" id="KW-1185">Reference proteome</keyword>
<dbReference type="eggNOG" id="KOG0134">
    <property type="taxonomic scope" value="Eukaryota"/>
</dbReference>
<accession>R8BCU8</accession>
<dbReference type="GO" id="GO:0010181">
    <property type="term" value="F:FMN binding"/>
    <property type="evidence" value="ECO:0007669"/>
    <property type="project" value="InterPro"/>
</dbReference>
<dbReference type="RefSeq" id="XP_007918115.1">
    <property type="nucleotide sequence ID" value="XM_007919924.1"/>
</dbReference>
<dbReference type="KEGG" id="tmn:UCRPA7_7387"/>
<dbReference type="Proteomes" id="UP000014074">
    <property type="component" value="Unassembled WGS sequence"/>
</dbReference>
<dbReference type="InterPro" id="IPR045247">
    <property type="entry name" value="Oye-like"/>
</dbReference>
<keyword evidence="1" id="KW-0285">Flavoprotein</keyword>
<sequence>MTKLFTPLDIGPVKLKHRVAMAPLTRYRCDDDWVPLPIAKEYYTQRASVPGTLLITEATLISRRAVGRLNVPGIWSEAQIAAWKEITDAVHAKDCRIFCQLWHLGRAARADAAEVAGTRVVSSSAVPVDSSSPIPHAMTEEEIYETISDYAEAARNAVQRAGFDGVEIHGANGYLCDQFLQDTCNQRTDGWGGSVEKRARFALEVTKAVVAAVGSDRTAIRLSPFSDFLGMLMKDPYPQFEYIVKELKPLKLAYLHLIEARIRGNDDASCGEGHNVSFLVKLWDNASPVLLAGGFTPESARKAVDETYKDYDVGIVFGRYFVSNPDLVFRVREGIPLIKYERTYFYTPKVTKGYTDYPFSQEFLAEAA</sequence>
<dbReference type="Gene3D" id="3.20.20.70">
    <property type="entry name" value="Aldolase class I"/>
    <property type="match status" value="1"/>
</dbReference>
<dbReference type="OrthoDB" id="276546at2759"/>
<evidence type="ECO:0000313" key="3">
    <source>
        <dbReference type="EMBL" id="EON97115.1"/>
    </source>
</evidence>
<dbReference type="EMBL" id="KB933288">
    <property type="protein sequence ID" value="EON97115.1"/>
    <property type="molecule type" value="Genomic_DNA"/>
</dbReference>
<dbReference type="GO" id="GO:0003959">
    <property type="term" value="F:NADPH dehydrogenase activity"/>
    <property type="evidence" value="ECO:0007669"/>
    <property type="project" value="TreeGrafter"/>
</dbReference>
<dbReference type="PANTHER" id="PTHR22893">
    <property type="entry name" value="NADH OXIDOREDUCTASE-RELATED"/>
    <property type="match status" value="1"/>
</dbReference>
<gene>
    <name evidence="3" type="ORF">UCRPA7_7387</name>
</gene>
<feature type="domain" description="NADH:flavin oxidoreductase/NADH oxidase N-terminal" evidence="2">
    <location>
        <begin position="3"/>
        <end position="336"/>
    </location>
</feature>
<dbReference type="InterPro" id="IPR001155">
    <property type="entry name" value="OxRdtase_FMN_N"/>
</dbReference>
<dbReference type="CDD" id="cd02933">
    <property type="entry name" value="OYE_like_FMN"/>
    <property type="match status" value="1"/>
</dbReference>
<evidence type="ECO:0000259" key="2">
    <source>
        <dbReference type="Pfam" id="PF00724"/>
    </source>
</evidence>
<proteinExistence type="predicted"/>
<evidence type="ECO:0000256" key="1">
    <source>
        <dbReference type="ARBA" id="ARBA00022630"/>
    </source>
</evidence>
<protein>
    <submittedName>
        <fullName evidence="3">Putative nadh:flavin oxidoreductase nadh oxidase family protein</fullName>
    </submittedName>
</protein>
<name>R8BCU8_PHAM7</name>
<dbReference type="HOGENOM" id="CLU_012153_0_0_1"/>
<dbReference type="Pfam" id="PF00724">
    <property type="entry name" value="Oxidored_FMN"/>
    <property type="match status" value="1"/>
</dbReference>
<dbReference type="PANTHER" id="PTHR22893:SF91">
    <property type="entry name" value="NADPH DEHYDROGENASE 2-RELATED"/>
    <property type="match status" value="1"/>
</dbReference>
<reference evidence="4" key="1">
    <citation type="journal article" date="2013" name="Genome Announc.">
        <title>Draft genome sequence of the ascomycete Phaeoacremonium aleophilum strain UCR-PA7, a causal agent of the esca disease complex in grapevines.</title>
        <authorList>
            <person name="Blanco-Ulate B."/>
            <person name="Rolshausen P."/>
            <person name="Cantu D."/>
        </authorList>
    </citation>
    <scope>NUCLEOTIDE SEQUENCE [LARGE SCALE GENOMIC DNA]</scope>
    <source>
        <strain evidence="4">UCR-PA7</strain>
    </source>
</reference>
<organism evidence="3 4">
    <name type="scientific">Phaeoacremonium minimum (strain UCR-PA7)</name>
    <name type="common">Esca disease fungus</name>
    <name type="synonym">Togninia minima</name>
    <dbReference type="NCBI Taxonomy" id="1286976"/>
    <lineage>
        <taxon>Eukaryota</taxon>
        <taxon>Fungi</taxon>
        <taxon>Dikarya</taxon>
        <taxon>Ascomycota</taxon>
        <taxon>Pezizomycotina</taxon>
        <taxon>Sordariomycetes</taxon>
        <taxon>Sordariomycetidae</taxon>
        <taxon>Togniniales</taxon>
        <taxon>Togniniaceae</taxon>
        <taxon>Phaeoacremonium</taxon>
    </lineage>
</organism>
<evidence type="ECO:0000313" key="4">
    <source>
        <dbReference type="Proteomes" id="UP000014074"/>
    </source>
</evidence>
<dbReference type="GeneID" id="19328141"/>
<dbReference type="AlphaFoldDB" id="R8BCU8"/>